<evidence type="ECO:0000313" key="3">
    <source>
        <dbReference type="Proteomes" id="UP000015102"/>
    </source>
</evidence>
<protein>
    <submittedName>
        <fullName evidence="2">Uncharacterized protein</fullName>
    </submittedName>
</protein>
<dbReference type="EnsemblMetazoa" id="MESCA008794-RA">
    <property type="protein sequence ID" value="MESCA008794-PA"/>
    <property type="gene ID" value="MESCA008794"/>
</dbReference>
<sequence length="63" mass="6773">MADTELKQSVWTEVLLPIISAKINLLKTIIETWFAKKGGSIWATILGFLVFPGLGGILGTVAT</sequence>
<organism evidence="2 3">
    <name type="scientific">Megaselia scalaris</name>
    <name type="common">Humpbacked fly</name>
    <name type="synonym">Phora scalaris</name>
    <dbReference type="NCBI Taxonomy" id="36166"/>
    <lineage>
        <taxon>Eukaryota</taxon>
        <taxon>Metazoa</taxon>
        <taxon>Ecdysozoa</taxon>
        <taxon>Arthropoda</taxon>
        <taxon>Hexapoda</taxon>
        <taxon>Insecta</taxon>
        <taxon>Pterygota</taxon>
        <taxon>Neoptera</taxon>
        <taxon>Endopterygota</taxon>
        <taxon>Diptera</taxon>
        <taxon>Brachycera</taxon>
        <taxon>Muscomorpha</taxon>
        <taxon>Platypezoidea</taxon>
        <taxon>Phoridae</taxon>
        <taxon>Megaseliini</taxon>
        <taxon>Megaselia</taxon>
    </lineage>
</organism>
<reference evidence="3" key="1">
    <citation type="submission" date="2013-02" db="EMBL/GenBank/DDBJ databases">
        <authorList>
            <person name="Hughes D."/>
        </authorList>
    </citation>
    <scope>NUCLEOTIDE SEQUENCE</scope>
    <source>
        <strain>Durham</strain>
        <strain evidence="3">NC isolate 2 -- Noor lab</strain>
    </source>
</reference>
<keyword evidence="1" id="KW-1133">Transmembrane helix</keyword>
<accession>T1GY72</accession>
<keyword evidence="1" id="KW-0812">Transmembrane</keyword>
<name>T1GY72_MEGSC</name>
<evidence type="ECO:0000313" key="2">
    <source>
        <dbReference type="EnsemblMetazoa" id="MESCA008794-PA"/>
    </source>
</evidence>
<evidence type="ECO:0000256" key="1">
    <source>
        <dbReference type="SAM" id="Phobius"/>
    </source>
</evidence>
<dbReference type="HOGENOM" id="CLU_2892486_0_0_1"/>
<dbReference type="AlphaFoldDB" id="T1GY72"/>
<feature type="transmembrane region" description="Helical" evidence="1">
    <location>
        <begin position="41"/>
        <end position="62"/>
    </location>
</feature>
<proteinExistence type="predicted"/>
<dbReference type="Proteomes" id="UP000015102">
    <property type="component" value="Unassembled WGS sequence"/>
</dbReference>
<dbReference type="EMBL" id="CAQQ02139013">
    <property type="status" value="NOT_ANNOTATED_CDS"/>
    <property type="molecule type" value="Genomic_DNA"/>
</dbReference>
<keyword evidence="1" id="KW-0472">Membrane</keyword>
<reference evidence="2" key="2">
    <citation type="submission" date="2015-06" db="UniProtKB">
        <authorList>
            <consortium name="EnsemblMetazoa"/>
        </authorList>
    </citation>
    <scope>IDENTIFICATION</scope>
</reference>
<keyword evidence="3" id="KW-1185">Reference proteome</keyword>